<reference evidence="1" key="1">
    <citation type="submission" date="2018-10" db="EMBL/GenBank/DDBJ databases">
        <title>Hidden diversity of soil giant viruses.</title>
        <authorList>
            <person name="Schulz F."/>
            <person name="Alteio L."/>
            <person name="Goudeau D."/>
            <person name="Ryan E.M."/>
            <person name="Malmstrom R.R."/>
            <person name="Blanchard J."/>
            <person name="Woyke T."/>
        </authorList>
    </citation>
    <scope>NUCLEOTIDE SEQUENCE</scope>
    <source>
        <strain evidence="1">SMV1</strain>
    </source>
</reference>
<dbReference type="EMBL" id="MK072499">
    <property type="protein sequence ID" value="AYV86252.1"/>
    <property type="molecule type" value="Genomic_DNA"/>
</dbReference>
<organism evidence="1">
    <name type="scientific">Solumvirus sp</name>
    <dbReference type="NCBI Taxonomy" id="2487773"/>
    <lineage>
        <taxon>Viruses</taxon>
        <taxon>Pithoviruses</taxon>
    </lineage>
</organism>
<gene>
    <name evidence="1" type="ORF">Solumvirus2_59</name>
</gene>
<evidence type="ECO:0000313" key="1">
    <source>
        <dbReference type="EMBL" id="AYV86252.1"/>
    </source>
</evidence>
<protein>
    <submittedName>
        <fullName evidence="1">Uncharacterized protein</fullName>
    </submittedName>
</protein>
<proteinExistence type="predicted"/>
<accession>A0A3G5AGF0</accession>
<name>A0A3G5AGF0_9VIRU</name>
<sequence length="153" mass="18063">MCEAKIALCQFFLSRYIQENAIVNMILNYEGTTVIKDVKEFIYQWLVDEGIKEFINIYNWDYLISTIIGDVAEIKRLYIKWISCRPSNDPSSQDYDDIPERLDGLVRFDHPLLTFNIDLDSLPHRGHREYECKINDVEIFLRGMCNVKSLKDD</sequence>